<sequence length="91" mass="10173">MTQVRYLSLYPRIKSWHGIGKTSSHAADILLDTIADELERDGISADHVRDREQGIKARAAALARIVLADMDTATGAMRRAYDAFVEVMRNQ</sequence>
<dbReference type="EMBL" id="MW018138">
    <property type="protein sequence ID" value="QPB44332.1"/>
    <property type="molecule type" value="Genomic_DNA"/>
</dbReference>
<dbReference type="KEGG" id="vg:80543528"/>
<name>A0A7S8BEI9_9VIRU</name>
<reference evidence="1 2" key="1">
    <citation type="submission" date="2020-09" db="EMBL/GenBank/DDBJ databases">
        <authorList>
            <person name="Zhang R."/>
            <person name="Garcia K."/>
            <person name="Ogata H."/>
        </authorList>
    </citation>
    <scope>NUCLEOTIDE SEQUENCE [LARGE SCALE GENOMIC DNA]</scope>
    <source>
        <strain evidence="2">stheno</strain>
    </source>
</reference>
<accession>A0A7S8BEI9</accession>
<evidence type="ECO:0000313" key="2">
    <source>
        <dbReference type="Proteomes" id="UP001162098"/>
    </source>
</evidence>
<dbReference type="Proteomes" id="UP001162098">
    <property type="component" value="Segment"/>
</dbReference>
<proteinExistence type="predicted"/>
<evidence type="ECO:0000313" key="1">
    <source>
        <dbReference type="EMBL" id="QPB44332.1"/>
    </source>
</evidence>
<keyword evidence="2" id="KW-1185">Reference proteome</keyword>
<protein>
    <submittedName>
        <fullName evidence="1">Uncharacterized protein</fullName>
    </submittedName>
</protein>
<organism evidence="1 2">
    <name type="scientific">Medusavirus stheno T3</name>
    <dbReference type="NCBI Taxonomy" id="3069717"/>
    <lineage>
        <taxon>Viruses</taxon>
        <taxon>Varidnaviria</taxon>
        <taxon>Bamfordvirae</taxon>
        <taxon>Nucleocytoviricota</taxon>
        <taxon>Megaviricetes</taxon>
        <taxon>Mamonoviridae</taxon>
        <taxon>Medusavirus</taxon>
        <taxon>Medusavirus sthenus</taxon>
    </lineage>
</organism>